<dbReference type="SMART" id="SM00304">
    <property type="entry name" value="HAMP"/>
    <property type="match status" value="1"/>
</dbReference>
<dbReference type="InterPro" id="IPR005467">
    <property type="entry name" value="His_kinase_dom"/>
</dbReference>
<dbReference type="InterPro" id="IPR000700">
    <property type="entry name" value="PAS-assoc_C"/>
</dbReference>
<evidence type="ECO:0000256" key="7">
    <source>
        <dbReference type="ARBA" id="ARBA00022679"/>
    </source>
</evidence>
<evidence type="ECO:0000256" key="1">
    <source>
        <dbReference type="ARBA" id="ARBA00000085"/>
    </source>
</evidence>
<evidence type="ECO:0000256" key="14">
    <source>
        <dbReference type="ARBA" id="ARBA00023136"/>
    </source>
</evidence>
<dbReference type="InterPro" id="IPR004358">
    <property type="entry name" value="Sig_transdc_His_kin-like_C"/>
</dbReference>
<evidence type="ECO:0000259" key="19">
    <source>
        <dbReference type="PROSITE" id="PS50113"/>
    </source>
</evidence>
<keyword evidence="10 21" id="KW-0418">Kinase</keyword>
<dbReference type="SMART" id="SM00387">
    <property type="entry name" value="HATPase_c"/>
    <property type="match status" value="1"/>
</dbReference>
<dbReference type="InterPro" id="IPR000014">
    <property type="entry name" value="PAS"/>
</dbReference>
<dbReference type="Gene3D" id="3.30.450.20">
    <property type="entry name" value="PAS domain"/>
    <property type="match status" value="1"/>
</dbReference>
<evidence type="ECO:0000256" key="4">
    <source>
        <dbReference type="ARBA" id="ARBA00012438"/>
    </source>
</evidence>
<keyword evidence="7 21" id="KW-0808">Transferase</keyword>
<feature type="domain" description="PAC" evidence="19">
    <location>
        <begin position="321"/>
        <end position="380"/>
    </location>
</feature>
<dbReference type="CDD" id="cd06225">
    <property type="entry name" value="HAMP"/>
    <property type="match status" value="1"/>
</dbReference>
<dbReference type="Gene3D" id="3.30.565.10">
    <property type="entry name" value="Histidine kinase-like ATPase, C-terminal domain"/>
    <property type="match status" value="1"/>
</dbReference>
<dbReference type="CDD" id="cd00082">
    <property type="entry name" value="HisKA"/>
    <property type="match status" value="1"/>
</dbReference>
<dbReference type="Gene3D" id="6.10.340.10">
    <property type="match status" value="1"/>
</dbReference>
<dbReference type="RefSeq" id="WP_243183483.1">
    <property type="nucleotide sequence ID" value="NZ_JACHEN010000036.1"/>
</dbReference>
<name>A0A841L7P4_9FIRM</name>
<evidence type="ECO:0000256" key="10">
    <source>
        <dbReference type="ARBA" id="ARBA00022777"/>
    </source>
</evidence>
<dbReference type="GO" id="GO:0030295">
    <property type="term" value="F:protein kinase activator activity"/>
    <property type="evidence" value="ECO:0007669"/>
    <property type="project" value="TreeGrafter"/>
</dbReference>
<feature type="coiled-coil region" evidence="15">
    <location>
        <begin position="254"/>
        <end position="281"/>
    </location>
</feature>
<dbReference type="InterPro" id="IPR003594">
    <property type="entry name" value="HATPase_dom"/>
</dbReference>
<dbReference type="GO" id="GO:0005524">
    <property type="term" value="F:ATP binding"/>
    <property type="evidence" value="ECO:0007669"/>
    <property type="project" value="UniProtKB-KW"/>
</dbReference>
<dbReference type="FunFam" id="1.10.287.130:FF:000008">
    <property type="entry name" value="Two-component sensor histidine kinase"/>
    <property type="match status" value="1"/>
</dbReference>
<keyword evidence="9" id="KW-0547">Nucleotide-binding</keyword>
<dbReference type="PRINTS" id="PR00344">
    <property type="entry name" value="BCTRLSENSOR"/>
</dbReference>
<dbReference type="EC" id="2.7.13.3" evidence="4"/>
<dbReference type="PANTHER" id="PTHR42878">
    <property type="entry name" value="TWO-COMPONENT HISTIDINE KINASE"/>
    <property type="match status" value="1"/>
</dbReference>
<keyword evidence="11" id="KW-0067">ATP-binding</keyword>
<keyword evidence="14 16" id="KW-0472">Membrane</keyword>
<evidence type="ECO:0000256" key="15">
    <source>
        <dbReference type="SAM" id="Coils"/>
    </source>
</evidence>
<dbReference type="GO" id="GO:0007234">
    <property type="term" value="P:osmosensory signaling via phosphorelay pathway"/>
    <property type="evidence" value="ECO:0007669"/>
    <property type="project" value="TreeGrafter"/>
</dbReference>
<evidence type="ECO:0000256" key="3">
    <source>
        <dbReference type="ARBA" id="ARBA00004236"/>
    </source>
</evidence>
<dbReference type="InterPro" id="IPR003661">
    <property type="entry name" value="HisK_dim/P_dom"/>
</dbReference>
<dbReference type="SMART" id="SM00388">
    <property type="entry name" value="HisKA"/>
    <property type="match status" value="1"/>
</dbReference>
<evidence type="ECO:0000259" key="17">
    <source>
        <dbReference type="PROSITE" id="PS50109"/>
    </source>
</evidence>
<keyword evidence="5" id="KW-1003">Cell membrane</keyword>
<feature type="transmembrane region" description="Helical" evidence="16">
    <location>
        <begin position="21"/>
        <end position="45"/>
    </location>
</feature>
<dbReference type="GO" id="GO:0000156">
    <property type="term" value="F:phosphorelay response regulator activity"/>
    <property type="evidence" value="ECO:0007669"/>
    <property type="project" value="TreeGrafter"/>
</dbReference>
<dbReference type="InterPro" id="IPR050351">
    <property type="entry name" value="BphY/WalK/GraS-like"/>
</dbReference>
<dbReference type="GO" id="GO:0005886">
    <property type="term" value="C:plasma membrane"/>
    <property type="evidence" value="ECO:0007669"/>
    <property type="project" value="UniProtKB-SubCell"/>
</dbReference>
<feature type="domain" description="HAMP" evidence="20">
    <location>
        <begin position="210"/>
        <end position="262"/>
    </location>
</feature>
<dbReference type="InterPro" id="IPR003660">
    <property type="entry name" value="HAMP_dom"/>
</dbReference>
<dbReference type="PROSITE" id="PS50885">
    <property type="entry name" value="HAMP"/>
    <property type="match status" value="1"/>
</dbReference>
<dbReference type="SUPFAM" id="SSF47384">
    <property type="entry name" value="Homodimeric domain of signal transducing histidine kinase"/>
    <property type="match status" value="1"/>
</dbReference>
<keyword evidence="6" id="KW-0597">Phosphoprotein</keyword>
<dbReference type="PROSITE" id="PS50113">
    <property type="entry name" value="PAC"/>
    <property type="match status" value="1"/>
</dbReference>
<dbReference type="Pfam" id="PF13188">
    <property type="entry name" value="PAS_8"/>
    <property type="match status" value="1"/>
</dbReference>
<evidence type="ECO:0000313" key="21">
    <source>
        <dbReference type="EMBL" id="MBB6218285.1"/>
    </source>
</evidence>
<evidence type="ECO:0000256" key="12">
    <source>
        <dbReference type="ARBA" id="ARBA00022989"/>
    </source>
</evidence>
<dbReference type="AlphaFoldDB" id="A0A841L7P4"/>
<sequence>MSRFDDGGMGAIVKKNIFLRRVLTLLIGTVILYGILNTIIFVLIANGMFTDLQIRELEPRAEAIANLVLKYQQGGMTKSELNEQFSINNEIWNAAVYVYDGQGNLMIRSEGTLIRRFEKELRQHMTPALNKAFGRYLDSVLSGQQIVSTKGPFLVVGQPILDNGTVSGAVFLSKPPAELVTAFLGLNRSMQVSALGVLLLMIFPVYRVTRHIVNPLKEMRDVAINMANGNLTEQANEAYKGEIGELGRSLNYLSSRLSKTISALEVERNRLKQTIDGLSEGIVAIDTEGNITHVNPAIHSIFGMSQEDGRKGIIPSQELWEDFETVLLRGYTIVRSMQWKQMVLRITICPLEDELNHIAGAVGLFRDVTESERLEQTRREYVANVSHELRTPVSALRALSETLADDMVPDEDTKKRYYSHMLHETMRLTRLINDLLTLSRLQSDPAAIQREEFKINELMTNVADRYAVLAGEKGIEFSFSALPEDVMINSNMDLVEQVLIILLDNAIKYTSSQGNILLDVSSDDNIVKIFVSDTGIGISPSDLPHIFERFYKVDKAHATQGTGLGLAIAFEIIQRLGEEIYVESQLEKGSTFTFTLSRNSGVRS</sequence>
<feature type="domain" description="Histidine kinase" evidence="17">
    <location>
        <begin position="384"/>
        <end position="600"/>
    </location>
</feature>
<dbReference type="PANTHER" id="PTHR42878:SF7">
    <property type="entry name" value="SENSOR HISTIDINE KINASE GLRK"/>
    <property type="match status" value="1"/>
</dbReference>
<proteinExistence type="predicted"/>
<protein>
    <recommendedName>
        <fullName evidence="4">histidine kinase</fullName>
        <ecNumber evidence="4">2.7.13.3</ecNumber>
    </recommendedName>
</protein>
<dbReference type="Gene3D" id="1.10.287.130">
    <property type="match status" value="1"/>
</dbReference>
<dbReference type="InterPro" id="IPR035965">
    <property type="entry name" value="PAS-like_dom_sf"/>
</dbReference>
<reference evidence="21 22" key="1">
    <citation type="submission" date="2020-08" db="EMBL/GenBank/DDBJ databases">
        <title>Genomic Encyclopedia of Type Strains, Phase IV (KMG-IV): sequencing the most valuable type-strain genomes for metagenomic binning, comparative biology and taxonomic classification.</title>
        <authorList>
            <person name="Goeker M."/>
        </authorList>
    </citation>
    <scope>NUCLEOTIDE SEQUENCE [LARGE SCALE GENOMIC DNA]</scope>
    <source>
        <strain evidence="21 22">DSM 103526</strain>
    </source>
</reference>
<comment type="caution">
    <text evidence="21">The sequence shown here is derived from an EMBL/GenBank/DDBJ whole genome shotgun (WGS) entry which is preliminary data.</text>
</comment>
<keyword evidence="22" id="KW-1185">Reference proteome</keyword>
<dbReference type="SUPFAM" id="SSF158472">
    <property type="entry name" value="HAMP domain-like"/>
    <property type="match status" value="1"/>
</dbReference>
<dbReference type="CDD" id="cd00075">
    <property type="entry name" value="HATPase"/>
    <property type="match status" value="1"/>
</dbReference>
<keyword evidence="15" id="KW-0175">Coiled coil</keyword>
<dbReference type="PROSITE" id="PS50112">
    <property type="entry name" value="PAS"/>
    <property type="match status" value="1"/>
</dbReference>
<evidence type="ECO:0000256" key="16">
    <source>
        <dbReference type="SAM" id="Phobius"/>
    </source>
</evidence>
<organism evidence="21 22">
    <name type="scientific">Anaerosolibacter carboniphilus</name>
    <dbReference type="NCBI Taxonomy" id="1417629"/>
    <lineage>
        <taxon>Bacteria</taxon>
        <taxon>Bacillati</taxon>
        <taxon>Bacillota</taxon>
        <taxon>Clostridia</taxon>
        <taxon>Peptostreptococcales</taxon>
        <taxon>Thermotaleaceae</taxon>
        <taxon>Anaerosolibacter</taxon>
    </lineage>
</organism>
<keyword evidence="13" id="KW-0902">Two-component regulatory system</keyword>
<dbReference type="Pfam" id="PF00672">
    <property type="entry name" value="HAMP"/>
    <property type="match status" value="1"/>
</dbReference>
<dbReference type="PROSITE" id="PS50109">
    <property type="entry name" value="HIS_KIN"/>
    <property type="match status" value="1"/>
</dbReference>
<evidence type="ECO:0000256" key="8">
    <source>
        <dbReference type="ARBA" id="ARBA00022692"/>
    </source>
</evidence>
<dbReference type="EMBL" id="JACHEN010000036">
    <property type="protein sequence ID" value="MBB6218285.1"/>
    <property type="molecule type" value="Genomic_DNA"/>
</dbReference>
<feature type="domain" description="PAS" evidence="18">
    <location>
        <begin position="267"/>
        <end position="308"/>
    </location>
</feature>
<evidence type="ECO:0000313" key="22">
    <source>
        <dbReference type="Proteomes" id="UP000579281"/>
    </source>
</evidence>
<dbReference type="Pfam" id="PF00512">
    <property type="entry name" value="HisKA"/>
    <property type="match status" value="1"/>
</dbReference>
<evidence type="ECO:0000256" key="6">
    <source>
        <dbReference type="ARBA" id="ARBA00022553"/>
    </source>
</evidence>
<evidence type="ECO:0000259" key="20">
    <source>
        <dbReference type="PROSITE" id="PS50885"/>
    </source>
</evidence>
<dbReference type="Pfam" id="PF02518">
    <property type="entry name" value="HATPase_c"/>
    <property type="match status" value="1"/>
</dbReference>
<dbReference type="NCBIfam" id="TIGR00229">
    <property type="entry name" value="sensory_box"/>
    <property type="match status" value="1"/>
</dbReference>
<evidence type="ECO:0000256" key="11">
    <source>
        <dbReference type="ARBA" id="ARBA00022840"/>
    </source>
</evidence>
<evidence type="ECO:0000256" key="13">
    <source>
        <dbReference type="ARBA" id="ARBA00023012"/>
    </source>
</evidence>
<accession>A0A841L7P4</accession>
<keyword evidence="12 16" id="KW-1133">Transmembrane helix</keyword>
<dbReference type="FunFam" id="3.30.565.10:FF:000006">
    <property type="entry name" value="Sensor histidine kinase WalK"/>
    <property type="match status" value="1"/>
</dbReference>
<dbReference type="Proteomes" id="UP000579281">
    <property type="component" value="Unassembled WGS sequence"/>
</dbReference>
<gene>
    <name evidence="21" type="ORF">HNQ80_004449</name>
</gene>
<comment type="subcellular location">
    <subcellularLocation>
        <location evidence="3">Cell membrane</location>
    </subcellularLocation>
    <subcellularLocation>
        <location evidence="2">Membrane</location>
        <topology evidence="2">Multi-pass membrane protein</topology>
    </subcellularLocation>
</comment>
<dbReference type="InterPro" id="IPR036890">
    <property type="entry name" value="HATPase_C_sf"/>
</dbReference>
<dbReference type="InterPro" id="IPR036097">
    <property type="entry name" value="HisK_dim/P_sf"/>
</dbReference>
<evidence type="ECO:0000256" key="2">
    <source>
        <dbReference type="ARBA" id="ARBA00004141"/>
    </source>
</evidence>
<dbReference type="SUPFAM" id="SSF55874">
    <property type="entry name" value="ATPase domain of HSP90 chaperone/DNA topoisomerase II/histidine kinase"/>
    <property type="match status" value="1"/>
</dbReference>
<evidence type="ECO:0000259" key="18">
    <source>
        <dbReference type="PROSITE" id="PS50112"/>
    </source>
</evidence>
<comment type="catalytic activity">
    <reaction evidence="1">
        <text>ATP + protein L-histidine = ADP + protein N-phospho-L-histidine.</text>
        <dbReference type="EC" id="2.7.13.3"/>
    </reaction>
</comment>
<keyword evidence="8 16" id="KW-0812">Transmembrane</keyword>
<evidence type="ECO:0000256" key="9">
    <source>
        <dbReference type="ARBA" id="ARBA00022741"/>
    </source>
</evidence>
<dbReference type="CDD" id="cd00130">
    <property type="entry name" value="PAS"/>
    <property type="match status" value="1"/>
</dbReference>
<dbReference type="GO" id="GO:0000155">
    <property type="term" value="F:phosphorelay sensor kinase activity"/>
    <property type="evidence" value="ECO:0007669"/>
    <property type="project" value="InterPro"/>
</dbReference>
<dbReference type="SMART" id="SM00091">
    <property type="entry name" value="PAS"/>
    <property type="match status" value="1"/>
</dbReference>
<evidence type="ECO:0000256" key="5">
    <source>
        <dbReference type="ARBA" id="ARBA00022475"/>
    </source>
</evidence>
<dbReference type="SUPFAM" id="SSF55785">
    <property type="entry name" value="PYP-like sensor domain (PAS domain)"/>
    <property type="match status" value="1"/>
</dbReference>